<evidence type="ECO:0008006" key="4">
    <source>
        <dbReference type="Google" id="ProtNLM"/>
    </source>
</evidence>
<dbReference type="AlphaFoldDB" id="A0AA40I513"/>
<reference evidence="2" key="1">
    <citation type="submission" date="2023-06" db="EMBL/GenBank/DDBJ databases">
        <title>Reference genome for the Northern bat (Eptesicus nilssonii), a most northern bat species.</title>
        <authorList>
            <person name="Laine V.N."/>
            <person name="Pulliainen A.T."/>
            <person name="Lilley T.M."/>
        </authorList>
    </citation>
    <scope>NUCLEOTIDE SEQUENCE</scope>
    <source>
        <strain evidence="2">BLF_Eptnil</strain>
        <tissue evidence="2">Kidney</tissue>
    </source>
</reference>
<dbReference type="EMBL" id="JAULJE010000005">
    <property type="protein sequence ID" value="KAK1343129.1"/>
    <property type="molecule type" value="Genomic_DNA"/>
</dbReference>
<feature type="region of interest" description="Disordered" evidence="1">
    <location>
        <begin position="466"/>
        <end position="508"/>
    </location>
</feature>
<gene>
    <name evidence="2" type="ORF">QTO34_015903</name>
</gene>
<proteinExistence type="predicted"/>
<dbReference type="InterPro" id="IPR027417">
    <property type="entry name" value="P-loop_NTPase"/>
</dbReference>
<name>A0AA40I513_CNENI</name>
<protein>
    <recommendedName>
        <fullName evidence="4">DNA helicase</fullName>
    </recommendedName>
</protein>
<dbReference type="PANTHER" id="PTHR10492">
    <property type="match status" value="1"/>
</dbReference>
<keyword evidence="3" id="KW-1185">Reference proteome</keyword>
<sequence>MQVFHTAPAALGLWAAWKGGKAAPAGTKAVLAARLNEEIIDILHGDFHTYLSDDSIDSTYDEENFTIKLLNSITPLGMPCHKLKLKDLCKEREVVLIQRIDLSLTDTGIPFKLIRRQFTMMPAFVITVNKSQGQTLDRVEIFLPEPIFGHGQLYVAFSRVRRACDVKVKVVSLPRALRPSRGSCKLRIADSSKQVAKVQSQTASDSGLYQSLSKETNTPSGQPLTTTERHLTELHKQGIHRAHLACDLPSLLADAMHKGENAGLGPLREVGLEIQIWKRSVAAMERGAARCGGGVAVREEDYRRHFLTGRCTLCPSKSFSTVKPVTFAKCRSDIVQLLPPTTLHGGAQPYFLTPIKDLQPSSCLGLRFQMNRGGPLVLERKHSSPLSIAGELAVCPLVHQAFRKPPAWWRLSKGLVPEWTDSQLPRFRSPLLMQDVGSLPQRPLLCRSTAMVQTLSSRRHWRHKLSVPPAQSATPATPSPASCASRWPNRGHSGVMHKRGKKGLGTSAKPGLNVNRSCPLVVSELLQHECRSTDRWVPDAGLMAGKCCCGGMSLSCGHSPCVPSGCSGRRSGAGMSGSGWAPSPGSASSLAACHFVHYFVLCEIEVDSGLEPNELANARCTNRALVGSLGVACRDRAPAHVPSPAASPGIPPLAWCHPLPLSLGPTGASSTSTDARCQCRIIYAHHV</sequence>
<accession>A0AA40I513</accession>
<evidence type="ECO:0000256" key="1">
    <source>
        <dbReference type="SAM" id="MobiDB-lite"/>
    </source>
</evidence>
<feature type="compositionally biased region" description="Polar residues" evidence="1">
    <location>
        <begin position="200"/>
        <end position="223"/>
    </location>
</feature>
<dbReference type="CDD" id="cd18809">
    <property type="entry name" value="SF1_C_RecD"/>
    <property type="match status" value="1"/>
</dbReference>
<organism evidence="2 3">
    <name type="scientific">Cnephaeus nilssonii</name>
    <name type="common">Northern bat</name>
    <name type="synonym">Eptesicus nilssonii</name>
    <dbReference type="NCBI Taxonomy" id="3371016"/>
    <lineage>
        <taxon>Eukaryota</taxon>
        <taxon>Metazoa</taxon>
        <taxon>Chordata</taxon>
        <taxon>Craniata</taxon>
        <taxon>Vertebrata</taxon>
        <taxon>Euteleostomi</taxon>
        <taxon>Mammalia</taxon>
        <taxon>Eutheria</taxon>
        <taxon>Laurasiatheria</taxon>
        <taxon>Chiroptera</taxon>
        <taxon>Yangochiroptera</taxon>
        <taxon>Vespertilionidae</taxon>
        <taxon>Cnephaeus</taxon>
    </lineage>
</organism>
<dbReference type="Proteomes" id="UP001177744">
    <property type="component" value="Unassembled WGS sequence"/>
</dbReference>
<evidence type="ECO:0000313" key="3">
    <source>
        <dbReference type="Proteomes" id="UP001177744"/>
    </source>
</evidence>
<feature type="compositionally biased region" description="Low complexity" evidence="1">
    <location>
        <begin position="466"/>
        <end position="485"/>
    </location>
</feature>
<dbReference type="SUPFAM" id="SSF52540">
    <property type="entry name" value="P-loop containing nucleoside triphosphate hydrolases"/>
    <property type="match status" value="1"/>
</dbReference>
<evidence type="ECO:0000313" key="2">
    <source>
        <dbReference type="EMBL" id="KAK1343129.1"/>
    </source>
</evidence>
<feature type="region of interest" description="Disordered" evidence="1">
    <location>
        <begin position="200"/>
        <end position="225"/>
    </location>
</feature>
<dbReference type="PANTHER" id="PTHR10492:SF57">
    <property type="entry name" value="ATP-DEPENDENT DNA HELICASE"/>
    <property type="match status" value="1"/>
</dbReference>
<comment type="caution">
    <text evidence="2">The sequence shown here is derived from an EMBL/GenBank/DDBJ whole genome shotgun (WGS) entry which is preliminary data.</text>
</comment>